<feature type="region of interest" description="Disordered" evidence="1">
    <location>
        <begin position="1059"/>
        <end position="1132"/>
    </location>
</feature>
<feature type="region of interest" description="Disordered" evidence="1">
    <location>
        <begin position="1755"/>
        <end position="1824"/>
    </location>
</feature>
<feature type="compositionally biased region" description="Gly residues" evidence="1">
    <location>
        <begin position="228"/>
        <end position="237"/>
    </location>
</feature>
<keyword evidence="2" id="KW-0472">Membrane</keyword>
<feature type="compositionally biased region" description="Low complexity" evidence="1">
    <location>
        <begin position="1069"/>
        <end position="1089"/>
    </location>
</feature>
<feature type="compositionally biased region" description="Acidic residues" evidence="1">
    <location>
        <begin position="24"/>
        <end position="33"/>
    </location>
</feature>
<organism evidence="3 4">
    <name type="scientific">Chlamydomonas schloesseri</name>
    <dbReference type="NCBI Taxonomy" id="2026947"/>
    <lineage>
        <taxon>Eukaryota</taxon>
        <taxon>Viridiplantae</taxon>
        <taxon>Chlorophyta</taxon>
        <taxon>core chlorophytes</taxon>
        <taxon>Chlorophyceae</taxon>
        <taxon>CS clade</taxon>
        <taxon>Chlamydomonadales</taxon>
        <taxon>Chlamydomonadaceae</taxon>
        <taxon>Chlamydomonas</taxon>
    </lineage>
</organism>
<evidence type="ECO:0000313" key="3">
    <source>
        <dbReference type="EMBL" id="KAG2447209.1"/>
    </source>
</evidence>
<feature type="compositionally biased region" description="Gly residues" evidence="1">
    <location>
        <begin position="1755"/>
        <end position="1772"/>
    </location>
</feature>
<sequence length="1824" mass="187912">MLGLLAKSAKQREEVPGSPVVVNEDQESDDDPDAFNYPGMPKAPKPITLKDPYPGGKRADSDKPKHAPPPGLSGLEGIPLPAEPLVHDGSTAVIFVKAGSEHRALLYLMQKVNRLYGLDDLPPDVPPDIAAYHYLVLAAPKDAPVDGDAATDFERSTLLDLPGGGLVVRRIKVLARDPLLAGHVDSTVVARRQPMSKLNERMSDANGPGRFAQQQLHPPGSPGPLMPSGGGRKGGYGSRLAESSVVGGVADGDRHPKRRPFARRHHRGPAELVPVALPAAPAYLATAAAVIRQFNQCGLIVTPYLYATVVAASAICTIQGWWRSHKVRFHGNFGQQIKYARAARRIQRAWRAFMLRSRLAMLAAVRRLVTNVGGLLLGANLALTAYHCALLREQAGRVARAAAAAHAAAVASRGGAVAAVAAAAMPASASAAALYPEQRLRFGFDRAGALVLVEPLRELPKPLTGGTWAPGLPTPPVPRSLPLWCGLQIPLCGERAAVSVHGCREVMGLQHVTALLTDYSVWKDTHGRAMSRASLPDVYEPDPAATAATLAGGGTFDDVVLAVVSFPSVHEAALRAAMLLAYTWDPRRRAGVQLIPMHQTAAARGAAAQVAMAGAIATLTGGAAGTSEAVAAAAAAAAGMFAGSKPGTPGAAAAAAGSNPLAWRHMTPSERPSRSSTPQHGGQRSPARGSTPASPVRVSRGASVTSVRHMHPGSPTASPPRSVRMPSQLPSPAPGTPGSRGAMATGGLGGSPTASPSGSRARARQAASPAARGGPVTGATASSPPPLTMRPGTVPTPPSKFMDLDETHPAHARMLPPGLGGSSSIAGGGAGAGAGQAVPQLAALQRPSTTPLGSARGLAGEVSLASLAAGLRGATSPTRGPAPAFTIVPSPHTDLPQSCLARALSPAAIAHARAMQHEVDAGVVRSAGSLTGPTTGEPGQSSVGPGSPYPTYDMLSPRSRAQQAAQMTTASGAAAAPGSRSGSPRRLADGGSQADTVGAEESAASTALAAAHHPTGDGTESSGAPYSPYSPYDMGGAATAPPLSPPLLSERLTSPEGLKYVQGGLDNLPPGAARSPGGSPSRGRSPSPGTGVGAGGEWTPGTEASTDAGQPPPDTHPYPFPYGMQPQQHPTQLPPAVVYLHPSADGPADYQQYVASQLQQLQQLQQQDGGVFVPVPVPYVDPYANMTVLQRHQAMGMHSHMVLLPVPVEPIATGPNLRPEGGPPVNAATFAARSRSPSPPGSRRASDDGRDAFGLSLASRTVVRPGPTDDTPELVVLPMPIEEVHVPTLVEELALTAGNLGRDDRLAADSAARLGRQLVAEERFNRHRQLMSKLMLTQVIGRQTAVGHLHVPGYTPLSSAAMGEIVAEMAAVYRGEAAELVAAIRQQHREAMDAVNVEKEATVRHVAATSGMQAAVVDSHLGRMEEERGKAARARVTRAHMRSLRRERATQDRAFAAAFGRQVASLGKHIVRSEIRARDSVWSAEATRHATLRKALDQQTQEHITQAADEIAELNRWKAAAVRAEGWTADVAEHYNMLDMYQADMVALRRDENYARMRRVGPAGGVWGSGKPRELLRAPLPIASVVSAAAAAAARSASASAAASRASGAAGSAVVGGGNWRTLSGGARSGSAGGEDAGPFSYLPGSTGGSFSSVWPLPFEGDHGSMASSAPPSALQSRQTPTRRPLPLPEPLPEGYVPGAAGLATTAEEGEGEDRSGTPGFGFAGAPPGPWGGDGTPTQVPGSAAGAEGYLGASGSGGTGAGSGAGSRGGSVGHSRRGVPPNHMVEGPDGFMQDYLPEAYPMQPYGSRQGTAQQRPVGMVVSRY</sequence>
<feature type="compositionally biased region" description="Pro residues" evidence="1">
    <location>
        <begin position="1110"/>
        <end position="1120"/>
    </location>
</feature>
<keyword evidence="2" id="KW-1133">Transmembrane helix</keyword>
<accession>A0A835WGJ8</accession>
<feature type="transmembrane region" description="Helical" evidence="2">
    <location>
        <begin position="368"/>
        <end position="387"/>
    </location>
</feature>
<evidence type="ECO:0000256" key="2">
    <source>
        <dbReference type="SAM" id="Phobius"/>
    </source>
</evidence>
<feature type="region of interest" description="Disordered" evidence="1">
    <location>
        <begin position="663"/>
        <end position="799"/>
    </location>
</feature>
<dbReference type="OrthoDB" id="537868at2759"/>
<feature type="compositionally biased region" description="Low complexity" evidence="1">
    <location>
        <begin position="751"/>
        <end position="774"/>
    </location>
</feature>
<feature type="region of interest" description="Disordered" evidence="1">
    <location>
        <begin position="1"/>
        <end position="78"/>
    </location>
</feature>
<name>A0A835WGJ8_9CHLO</name>
<gene>
    <name evidence="3" type="ORF">HYH02_007950</name>
</gene>
<feature type="region of interest" description="Disordered" evidence="1">
    <location>
        <begin position="206"/>
        <end position="239"/>
    </location>
</feature>
<reference evidence="3" key="1">
    <citation type="journal article" date="2020" name="bioRxiv">
        <title>Comparative genomics of Chlamydomonas.</title>
        <authorList>
            <person name="Craig R.J."/>
            <person name="Hasan A.R."/>
            <person name="Ness R.W."/>
            <person name="Keightley P.D."/>
        </authorList>
    </citation>
    <scope>NUCLEOTIDE SEQUENCE</scope>
    <source>
        <strain evidence="3">CCAP 11/173</strain>
    </source>
</reference>
<feature type="compositionally biased region" description="Polar residues" evidence="1">
    <location>
        <begin position="1666"/>
        <end position="1679"/>
    </location>
</feature>
<feature type="compositionally biased region" description="Pro residues" evidence="1">
    <location>
        <begin position="783"/>
        <end position="798"/>
    </location>
</feature>
<feature type="compositionally biased region" description="Polar residues" evidence="1">
    <location>
        <begin position="928"/>
        <end position="944"/>
    </location>
</feature>
<evidence type="ECO:0000313" key="4">
    <source>
        <dbReference type="Proteomes" id="UP000613740"/>
    </source>
</evidence>
<evidence type="ECO:0000256" key="1">
    <source>
        <dbReference type="SAM" id="MobiDB-lite"/>
    </source>
</evidence>
<proteinExistence type="predicted"/>
<protein>
    <submittedName>
        <fullName evidence="3">Uncharacterized protein</fullName>
    </submittedName>
</protein>
<feature type="transmembrane region" description="Helical" evidence="2">
    <location>
        <begin position="303"/>
        <end position="322"/>
    </location>
</feature>
<feature type="compositionally biased region" description="Low complexity" evidence="1">
    <location>
        <begin position="958"/>
        <end position="985"/>
    </location>
</feature>
<keyword evidence="4" id="KW-1185">Reference proteome</keyword>
<dbReference type="Proteomes" id="UP000613740">
    <property type="component" value="Unassembled WGS sequence"/>
</dbReference>
<feature type="region of interest" description="Disordered" evidence="1">
    <location>
        <begin position="1214"/>
        <end position="1251"/>
    </location>
</feature>
<dbReference type="EMBL" id="JAEHOD010000023">
    <property type="protein sequence ID" value="KAG2447209.1"/>
    <property type="molecule type" value="Genomic_DNA"/>
</dbReference>
<keyword evidence="2" id="KW-0812">Transmembrane</keyword>
<feature type="compositionally biased region" description="Low complexity" evidence="1">
    <location>
        <begin position="999"/>
        <end position="1011"/>
    </location>
</feature>
<feature type="compositionally biased region" description="Low complexity" evidence="1">
    <location>
        <begin position="1021"/>
        <end position="1030"/>
    </location>
</feature>
<dbReference type="PROSITE" id="PS50096">
    <property type="entry name" value="IQ"/>
    <property type="match status" value="1"/>
</dbReference>
<comment type="caution">
    <text evidence="3">The sequence shown here is derived from an EMBL/GenBank/DDBJ whole genome shotgun (WGS) entry which is preliminary data.</text>
</comment>
<feature type="region of interest" description="Disordered" evidence="1">
    <location>
        <begin position="1662"/>
        <end position="1740"/>
    </location>
</feature>
<feature type="region of interest" description="Disordered" evidence="1">
    <location>
        <begin position="926"/>
        <end position="1030"/>
    </location>
</feature>